<evidence type="ECO:0000256" key="7">
    <source>
        <dbReference type="ARBA" id="ARBA00023069"/>
    </source>
</evidence>
<dbReference type="AlphaFoldDB" id="A0ABD1JB78"/>
<dbReference type="InterPro" id="IPR057428">
    <property type="entry name" value="EFHB_EF-hand_C"/>
</dbReference>
<dbReference type="InterPro" id="IPR002048">
    <property type="entry name" value="EF_hand_dom"/>
</dbReference>
<keyword evidence="13" id="KW-1185">Reference proteome</keyword>
<dbReference type="Gene3D" id="1.10.238.10">
    <property type="entry name" value="EF-hand"/>
    <property type="match status" value="1"/>
</dbReference>
<dbReference type="InterPro" id="IPR040193">
    <property type="entry name" value="EFHC1/EFHC2/EFHB"/>
</dbReference>
<dbReference type="EMBL" id="JBHFQA010000017">
    <property type="protein sequence ID" value="KAL2084433.1"/>
    <property type="molecule type" value="Genomic_DNA"/>
</dbReference>
<evidence type="ECO:0000256" key="5">
    <source>
        <dbReference type="ARBA" id="ARBA00022837"/>
    </source>
</evidence>
<reference evidence="12 13" key="1">
    <citation type="submission" date="2024-09" db="EMBL/GenBank/DDBJ databases">
        <title>A chromosome-level genome assembly of Gray's grenadier anchovy, Coilia grayii.</title>
        <authorList>
            <person name="Fu Z."/>
        </authorList>
    </citation>
    <scope>NUCLEOTIDE SEQUENCE [LARGE SCALE GENOMIC DNA]</scope>
    <source>
        <strain evidence="12">G4</strain>
        <tissue evidence="12">Muscle</tissue>
    </source>
</reference>
<keyword evidence="3" id="KW-0479">Metal-binding</keyword>
<dbReference type="GO" id="GO:0046872">
    <property type="term" value="F:metal ion binding"/>
    <property type="evidence" value="ECO:0007669"/>
    <property type="project" value="UniProtKB-KW"/>
</dbReference>
<evidence type="ECO:0000256" key="3">
    <source>
        <dbReference type="ARBA" id="ARBA00022723"/>
    </source>
</evidence>
<keyword evidence="5" id="KW-0106">Calcium</keyword>
<evidence type="ECO:0000256" key="1">
    <source>
        <dbReference type="ARBA" id="ARBA00004611"/>
    </source>
</evidence>
<feature type="region of interest" description="Disordered" evidence="10">
    <location>
        <begin position="99"/>
        <end position="120"/>
    </location>
</feature>
<accession>A0ABD1JB78</accession>
<gene>
    <name evidence="12" type="ORF">ACEWY4_019951</name>
</gene>
<dbReference type="Proteomes" id="UP001591681">
    <property type="component" value="Unassembled WGS sequence"/>
</dbReference>
<dbReference type="PROSITE" id="PS50222">
    <property type="entry name" value="EF_HAND_2"/>
    <property type="match status" value="2"/>
</dbReference>
<evidence type="ECO:0000259" key="11">
    <source>
        <dbReference type="PROSITE" id="PS50222"/>
    </source>
</evidence>
<dbReference type="CDD" id="cd00051">
    <property type="entry name" value="EFh"/>
    <property type="match status" value="1"/>
</dbReference>
<evidence type="ECO:0000313" key="13">
    <source>
        <dbReference type="Proteomes" id="UP001591681"/>
    </source>
</evidence>
<dbReference type="Pfam" id="PF25325">
    <property type="entry name" value="EF-hand_EFHB_C"/>
    <property type="match status" value="1"/>
</dbReference>
<name>A0ABD1JB78_9TELE</name>
<keyword evidence="4" id="KW-0677">Repeat</keyword>
<keyword evidence="9" id="KW-0966">Cell projection</keyword>
<dbReference type="PANTHER" id="PTHR12086">
    <property type="entry name" value="EF-HAND DOMAIN C-TERMINAL CONTAINING PROTEIN"/>
    <property type="match status" value="1"/>
</dbReference>
<evidence type="ECO:0000313" key="12">
    <source>
        <dbReference type="EMBL" id="KAL2084433.1"/>
    </source>
</evidence>
<evidence type="ECO:0000256" key="10">
    <source>
        <dbReference type="SAM" id="MobiDB-lite"/>
    </source>
</evidence>
<evidence type="ECO:0000256" key="8">
    <source>
        <dbReference type="ARBA" id="ARBA00023212"/>
    </source>
</evidence>
<feature type="domain" description="EF-hand" evidence="11">
    <location>
        <begin position="346"/>
        <end position="381"/>
    </location>
</feature>
<comment type="caution">
    <text evidence="12">The sequence shown here is derived from an EMBL/GenBank/DDBJ whole genome shotgun (WGS) entry which is preliminary data.</text>
</comment>
<protein>
    <recommendedName>
        <fullName evidence="11">EF-hand domain-containing protein</fullName>
    </recommendedName>
</protein>
<evidence type="ECO:0000256" key="9">
    <source>
        <dbReference type="ARBA" id="ARBA00023273"/>
    </source>
</evidence>
<dbReference type="InterPro" id="IPR011992">
    <property type="entry name" value="EF-hand-dom_pair"/>
</dbReference>
<dbReference type="Pfam" id="PF13499">
    <property type="entry name" value="EF-hand_7"/>
    <property type="match status" value="1"/>
</dbReference>
<keyword evidence="6" id="KW-0282">Flagellum</keyword>
<keyword evidence="8" id="KW-0206">Cytoskeleton</keyword>
<dbReference type="PROSITE" id="PS00018">
    <property type="entry name" value="EF_HAND_1"/>
    <property type="match status" value="1"/>
</dbReference>
<feature type="domain" description="EF-hand" evidence="11">
    <location>
        <begin position="310"/>
        <end position="345"/>
    </location>
</feature>
<dbReference type="SUPFAM" id="SSF47473">
    <property type="entry name" value="EF-hand"/>
    <property type="match status" value="1"/>
</dbReference>
<proteinExistence type="predicted"/>
<evidence type="ECO:0000256" key="6">
    <source>
        <dbReference type="ARBA" id="ARBA00022846"/>
    </source>
</evidence>
<evidence type="ECO:0000256" key="2">
    <source>
        <dbReference type="ARBA" id="ARBA00022490"/>
    </source>
</evidence>
<sequence length="583" mass="65220">MTLVKDRFPNIPAAGKRIPLGDRVETCLELLPRPITPPVVKKFLNTSRPKPGAIRVFYGKANDPDIASTKVHGVITTTSETSGSLINPAPKTRFQQRLQQADEAGYASHRRAPLGKSHDQSTGLPNWFNINLTTFGVKSPNGNHAQDLINPPKTSEQVERDFREGHQYYVRSHNAYFVGEHVDRSYNWTHCGRDTRFGVATPHHNDGRNVSRALHWPCDKQKNHSALILSKQCDDFRERTQPQIGKVHDPIADTLKVPANHTFGILLRPDDFDARDLIHAIPPSCYRRGKDRQETLVSVARQHLKKANYCNFRSLLHAFRHYDKKGQGKIDKEDLQAMCRQFNLDLSGPALDSLMDYCDVDKDGQISFLEFANFLNWKDKMPIGRLEQTLLTKERKVSTAPANMQREGGQASEAEPLLKPEDLVPVELGSWLKTPKTLTHTRSVSDQFATSSSQIGAVVGGASTAANSSRVGILDVPTHGVPTVRVDLAAPRIKRISDRTNYGDQATAYDLLYPPLHSLWGAHEEHFFSPRSKDEISAIFRSAGVDVSEQAFEEAWRLASQRHPAGEVCVEGFRNALTEIQAN</sequence>
<evidence type="ECO:0000256" key="4">
    <source>
        <dbReference type="ARBA" id="ARBA00022737"/>
    </source>
</evidence>
<dbReference type="InterPro" id="IPR018247">
    <property type="entry name" value="EF_Hand_1_Ca_BS"/>
</dbReference>
<dbReference type="PANTHER" id="PTHR12086:SF12">
    <property type="entry name" value="EF-HAND DOMAIN-CONTAINING FAMILY MEMBER B"/>
    <property type="match status" value="1"/>
</dbReference>
<organism evidence="12 13">
    <name type="scientific">Coilia grayii</name>
    <name type="common">Gray's grenadier anchovy</name>
    <dbReference type="NCBI Taxonomy" id="363190"/>
    <lineage>
        <taxon>Eukaryota</taxon>
        <taxon>Metazoa</taxon>
        <taxon>Chordata</taxon>
        <taxon>Craniata</taxon>
        <taxon>Vertebrata</taxon>
        <taxon>Euteleostomi</taxon>
        <taxon>Actinopterygii</taxon>
        <taxon>Neopterygii</taxon>
        <taxon>Teleostei</taxon>
        <taxon>Clupei</taxon>
        <taxon>Clupeiformes</taxon>
        <taxon>Clupeoidei</taxon>
        <taxon>Engraulidae</taxon>
        <taxon>Coilinae</taxon>
        <taxon>Coilia</taxon>
    </lineage>
</organism>
<keyword evidence="2" id="KW-0963">Cytoplasm</keyword>
<comment type="subcellular location">
    <subcellularLocation>
        <location evidence="1">Cytoplasm</location>
        <location evidence="1">Cytoskeleton</location>
        <location evidence="1">Flagellum axoneme</location>
    </subcellularLocation>
</comment>
<dbReference type="SMART" id="SM00054">
    <property type="entry name" value="EFh"/>
    <property type="match status" value="2"/>
</dbReference>
<keyword evidence="7" id="KW-0969">Cilium</keyword>